<name>A0A2T8HK25_9SPHI</name>
<dbReference type="EMBL" id="QDKG01000002">
    <property type="protein sequence ID" value="PVH25791.1"/>
    <property type="molecule type" value="Genomic_DNA"/>
</dbReference>
<dbReference type="OrthoDB" id="179386at2"/>
<dbReference type="RefSeq" id="WP_116775362.1">
    <property type="nucleotide sequence ID" value="NZ_QDKG01000002.1"/>
</dbReference>
<accession>A0A2T8HK25</accession>
<gene>
    <name evidence="1" type="ORF">DC487_07610</name>
</gene>
<dbReference type="GO" id="GO:0016779">
    <property type="term" value="F:nucleotidyltransferase activity"/>
    <property type="evidence" value="ECO:0007669"/>
    <property type="project" value="UniProtKB-KW"/>
</dbReference>
<dbReference type="AlphaFoldDB" id="A0A2T8HK25"/>
<proteinExistence type="predicted"/>
<evidence type="ECO:0000313" key="1">
    <source>
        <dbReference type="EMBL" id="PVH25791.1"/>
    </source>
</evidence>
<keyword evidence="2" id="KW-1185">Reference proteome</keyword>
<keyword evidence="1" id="KW-0548">Nucleotidyltransferase</keyword>
<comment type="caution">
    <text evidence="1">The sequence shown here is derived from an EMBL/GenBank/DDBJ whole genome shotgun (WGS) entry which is preliminary data.</text>
</comment>
<evidence type="ECO:0000313" key="2">
    <source>
        <dbReference type="Proteomes" id="UP000245627"/>
    </source>
</evidence>
<protein>
    <submittedName>
        <fullName evidence="1">Nicotinamide mononucleotide adenylyltransferase</fullName>
    </submittedName>
</protein>
<reference evidence="1 2" key="1">
    <citation type="submission" date="2018-04" db="EMBL/GenBank/DDBJ databases">
        <title>Sphingobacterium cortibacter sp. nov.</title>
        <authorList>
            <person name="Li Y."/>
        </authorList>
    </citation>
    <scope>NUCLEOTIDE SEQUENCE [LARGE SCALE GENOMIC DNA]</scope>
    <source>
        <strain evidence="1 2">2c-3</strain>
    </source>
</reference>
<dbReference type="Proteomes" id="UP000245627">
    <property type="component" value="Unassembled WGS sequence"/>
</dbReference>
<organism evidence="1 2">
    <name type="scientific">Sphingobacterium corticibacter</name>
    <dbReference type="NCBI Taxonomy" id="2171749"/>
    <lineage>
        <taxon>Bacteria</taxon>
        <taxon>Pseudomonadati</taxon>
        <taxon>Bacteroidota</taxon>
        <taxon>Sphingobacteriia</taxon>
        <taxon>Sphingobacteriales</taxon>
        <taxon>Sphingobacteriaceae</taxon>
        <taxon>Sphingobacterium</taxon>
    </lineage>
</organism>
<sequence>MGREIYETKRKALKINLTPEFYGTFAEIGAGQEVARNFFEAGAASGTIAKTMSAYDMTFSDAIYGAEESGRYVSRTRLTKMICREFALLEERLHGDKYDKRLFFAFANTVTTLNFSKTNDPHGWIGIRFQHEVDSPPNDVIIHIRLLDSDNTLQQKVLGIIGVNLVFAAYYYREDIQTLIESLVDNLPTGSVEIDLVKVAGPVFEKVNERLINLYLIAKGFSKAAIFRVDGKAAQVKDFLYKKDIMILRTKYRQKSLPNFDLFNSAVEQFKKNTNATDESLVVIIEVLMSNVLDEEVNLSDEDLEYFAKRAEELCATGNTILLSNFTRSNYLAEFLNQFKPKNIGIATNISNLKNIFNSDNYQKENYTNELLSYISGLFSKNVKLYAYPYLQGKDHAIITTENMPVSADAKPLFDFLTMNKYIIDVEGFDTKDVKTLKS</sequence>
<keyword evidence="1" id="KW-0808">Transferase</keyword>